<dbReference type="SUPFAM" id="SSF52949">
    <property type="entry name" value="Macro domain-like"/>
    <property type="match status" value="1"/>
</dbReference>
<dbReference type="RefSeq" id="XP_003883304.1">
    <property type="nucleotide sequence ID" value="XM_003883255.1"/>
</dbReference>
<proteinExistence type="predicted"/>
<name>F0VHR1_NEOCL</name>
<reference evidence="3" key="2">
    <citation type="submission" date="2011-03" db="EMBL/GenBank/DDBJ databases">
        <title>Comparative genomics and transcriptomics of Neospora caninum and Toxoplasma gondii.</title>
        <authorList>
            <person name="Reid A.J."/>
            <person name="Sohal A."/>
            <person name="Harris D."/>
            <person name="Quail M."/>
            <person name="Sanders M."/>
            <person name="Berriman M."/>
            <person name="Wastling J.M."/>
            <person name="Pain A."/>
        </authorList>
    </citation>
    <scope>NUCLEOTIDE SEQUENCE</scope>
    <source>
        <strain evidence="3">Liverpool</strain>
    </source>
</reference>
<feature type="region of interest" description="Disordered" evidence="1">
    <location>
        <begin position="394"/>
        <end position="424"/>
    </location>
</feature>
<evidence type="ECO:0000313" key="4">
    <source>
        <dbReference type="EMBL" id="CEL67258.1"/>
    </source>
</evidence>
<dbReference type="PROSITE" id="PS51154">
    <property type="entry name" value="MACRO"/>
    <property type="match status" value="1"/>
</dbReference>
<sequence>MHKPRIASLNKAKGLARASLPLPSLLPFLSSRSVSCRPWSSVSSSSRSSPTPSVSSPAAPPPSLSVSASLASPPSPVSVSSSCLLATSPFYASSLSTSPASFSSLPARRATRSLITESVSVSAGCSLPAALSNLPVALSRHLARCFSSSHLSRKLRLHQERASRGHIEYLRQLERPPTPSPFPLPPSPSPASPASAAAAKAAAFAEEAAAHTPEPNILVRSAEDWIKRDFFFPLSRQPDTGTAGEAARALERELCSPRKGIEGETEGDLASLLLTPEGPQYAGLLQKIELPGFGEINVVHGNLLAGDREGAEPDGRGEETPRTREEGTVWKRRESHENALHADALLVPVPPNFLPYRGFGLEVLERGGTALQKAAFIEVKQKLQQREAARDVLSTAGSEEGSQPRARHFNFSSGRVPQESVSESGLDPGDVILTPTFGVCRSVSLLAFLVTPYYWQGNSTEAARRLRFTMRRALAELNRQGPGSLLLPFVGLGLYGYEPRGAAEILIETAVEQLLQVDAVEPNYSLRKITFVDRDATNAALLAEAAQAAKRAWLPEHQVVPAPVYWSQNSRRLLDVTEGMLMFCRKHTRLSFKKHHGVIRRQKTHYFSNVRPFLWRASRVLEPPPLLLYKHSGATADWQLPARPFYRQGVSGMLFPPRLRRGFPSMRVNAKGQFVGVNKMPYIAEKAQPRL</sequence>
<feature type="compositionally biased region" description="Polar residues" evidence="1">
    <location>
        <begin position="410"/>
        <end position="423"/>
    </location>
</feature>
<feature type="region of interest" description="Disordered" evidence="1">
    <location>
        <begin position="33"/>
        <end position="67"/>
    </location>
</feature>
<reference evidence="4" key="4">
    <citation type="journal article" date="2015" name="PLoS ONE">
        <title>Comprehensive Evaluation of Toxoplasma gondii VEG and Neospora caninum LIV Genomes with Tachyzoite Stage Transcriptome and Proteome Defines Novel Transcript Features.</title>
        <authorList>
            <person name="Ramaprasad A."/>
            <person name="Mourier T."/>
            <person name="Naeem R."/>
            <person name="Malas T.B."/>
            <person name="Moussa E."/>
            <person name="Panigrahi A."/>
            <person name="Vermont S.J."/>
            <person name="Otto T.D."/>
            <person name="Wastling J."/>
            <person name="Pain A."/>
        </authorList>
    </citation>
    <scope>NUCLEOTIDE SEQUENCE</scope>
    <source>
        <strain evidence="4">Liverpool</strain>
    </source>
</reference>
<evidence type="ECO:0000313" key="5">
    <source>
        <dbReference type="Proteomes" id="UP000007494"/>
    </source>
</evidence>
<dbReference type="VEuPathDB" id="ToxoDB:NCLIV_030590"/>
<dbReference type="OrthoDB" id="332917at2759"/>
<feature type="region of interest" description="Disordered" evidence="1">
    <location>
        <begin position="174"/>
        <end position="196"/>
    </location>
</feature>
<dbReference type="InterPro" id="IPR002589">
    <property type="entry name" value="Macro_dom"/>
</dbReference>
<organism evidence="3 5">
    <name type="scientific">Neospora caninum (strain Liverpool)</name>
    <dbReference type="NCBI Taxonomy" id="572307"/>
    <lineage>
        <taxon>Eukaryota</taxon>
        <taxon>Sar</taxon>
        <taxon>Alveolata</taxon>
        <taxon>Apicomplexa</taxon>
        <taxon>Conoidasida</taxon>
        <taxon>Coccidia</taxon>
        <taxon>Eucoccidiorida</taxon>
        <taxon>Eimeriorina</taxon>
        <taxon>Sarcocystidae</taxon>
        <taxon>Neospora</taxon>
    </lineage>
</organism>
<reference evidence="3" key="1">
    <citation type="submission" date="2011-02" db="EMBL/GenBank/DDBJ databases">
        <authorList>
            <person name="Aslett M."/>
        </authorList>
    </citation>
    <scope>NUCLEOTIDE SEQUENCE</scope>
    <source>
        <strain evidence="3">Liverpool</strain>
    </source>
</reference>
<feature type="compositionally biased region" description="Low complexity" evidence="1">
    <location>
        <begin position="33"/>
        <end position="57"/>
    </location>
</feature>
<reference evidence="5" key="3">
    <citation type="journal article" date="2012" name="PLoS Pathog.">
        <title>Comparative genomics of the apicomplexan parasites Toxoplasma gondii and Neospora caninum: Coccidia differing in host range and transmission strategy.</title>
        <authorList>
            <person name="Reid A.J."/>
            <person name="Vermont S.J."/>
            <person name="Cotton J.A."/>
            <person name="Harris D."/>
            <person name="Hill-Cawthorne G.A."/>
            <person name="Konen-Waisman S."/>
            <person name="Latham S.M."/>
            <person name="Mourier T."/>
            <person name="Norton R."/>
            <person name="Quail M.A."/>
            <person name="Sanders M."/>
            <person name="Shanmugam D."/>
            <person name="Sohal A."/>
            <person name="Wasmuth J.D."/>
            <person name="Brunk B."/>
            <person name="Grigg M.E."/>
            <person name="Howard J.C."/>
            <person name="Parkinson J."/>
            <person name="Roos D.S."/>
            <person name="Trees A.J."/>
            <person name="Berriman M."/>
            <person name="Pain A."/>
            <person name="Wastling J.M."/>
        </authorList>
    </citation>
    <scope>NUCLEOTIDE SEQUENCE [LARGE SCALE GENOMIC DNA]</scope>
    <source>
        <strain evidence="5">Liverpool</strain>
    </source>
</reference>
<dbReference type="AlphaFoldDB" id="F0VHR1"/>
<dbReference type="EMBL" id="LN714483">
    <property type="protein sequence ID" value="CEL67258.1"/>
    <property type="molecule type" value="Genomic_DNA"/>
</dbReference>
<feature type="domain" description="Macro" evidence="2">
    <location>
        <begin position="283"/>
        <end position="550"/>
    </location>
</feature>
<keyword evidence="5" id="KW-1185">Reference proteome</keyword>
<evidence type="ECO:0000313" key="3">
    <source>
        <dbReference type="EMBL" id="CBZ53272.1"/>
    </source>
</evidence>
<dbReference type="Proteomes" id="UP000007494">
    <property type="component" value="Chromosome VIII"/>
</dbReference>
<accession>F0VHR1</accession>
<feature type="compositionally biased region" description="Pro residues" evidence="1">
    <location>
        <begin position="176"/>
        <end position="191"/>
    </location>
</feature>
<dbReference type="GeneID" id="13443631"/>
<protein>
    <recommendedName>
        <fullName evidence="2">Macro domain-containing protein</fullName>
    </recommendedName>
</protein>
<feature type="region of interest" description="Disordered" evidence="1">
    <location>
        <begin position="306"/>
        <end position="329"/>
    </location>
</feature>
<dbReference type="EMBL" id="FR823390">
    <property type="protein sequence ID" value="CBZ53272.1"/>
    <property type="molecule type" value="Genomic_DNA"/>
</dbReference>
<evidence type="ECO:0000256" key="1">
    <source>
        <dbReference type="SAM" id="MobiDB-lite"/>
    </source>
</evidence>
<dbReference type="Pfam" id="PF01661">
    <property type="entry name" value="Macro"/>
    <property type="match status" value="1"/>
</dbReference>
<dbReference type="InterPro" id="IPR043472">
    <property type="entry name" value="Macro_dom-like"/>
</dbReference>
<gene>
    <name evidence="4" type="ORF">BN1204_030590</name>
    <name evidence="3" type="ORF">NCLIV_030590</name>
</gene>
<dbReference type="InParanoid" id="F0VHR1"/>
<dbReference type="Gene3D" id="3.40.220.10">
    <property type="entry name" value="Leucine Aminopeptidase, subunit E, domain 1"/>
    <property type="match status" value="1"/>
</dbReference>
<dbReference type="eggNOG" id="ENOG502SKKN">
    <property type="taxonomic scope" value="Eukaryota"/>
</dbReference>
<dbReference type="FunCoup" id="F0VHR1">
    <property type="interactions" value="40"/>
</dbReference>
<evidence type="ECO:0000259" key="2">
    <source>
        <dbReference type="PROSITE" id="PS51154"/>
    </source>
</evidence>